<dbReference type="KEGG" id="mde:101893464"/>
<reference evidence="3" key="2">
    <citation type="submission" date="2025-04" db="UniProtKB">
        <authorList>
            <consortium name="RefSeq"/>
        </authorList>
    </citation>
    <scope>IDENTIFICATION</scope>
    <source>
        <strain evidence="3">Aabys</strain>
    </source>
</reference>
<dbReference type="eggNOG" id="ENOG502RN8H">
    <property type="taxonomic scope" value="Eukaryota"/>
</dbReference>
<name>A0A1I8MIB2_MUSDO</name>
<reference evidence="1" key="1">
    <citation type="submission" date="2020-05" db="UniProtKB">
        <authorList>
            <consortium name="EnsemblMetazoa"/>
        </authorList>
    </citation>
    <scope>IDENTIFICATION</scope>
    <source>
        <strain evidence="1">Aabys</strain>
    </source>
</reference>
<dbReference type="VEuPathDB" id="VectorBase:MDOA005179"/>
<dbReference type="RefSeq" id="XP_005176827.1">
    <property type="nucleotide sequence ID" value="XM_005176770.3"/>
</dbReference>
<evidence type="ECO:0000313" key="1">
    <source>
        <dbReference type="EnsemblMetazoa" id="MDOA005179-PA"/>
    </source>
</evidence>
<gene>
    <name evidence="1" type="primary">101893464</name>
    <name evidence="3" type="synonym">LOC101893464</name>
</gene>
<evidence type="ECO:0000313" key="3">
    <source>
        <dbReference type="RefSeq" id="XP_005176827.1"/>
    </source>
</evidence>
<proteinExistence type="predicted"/>
<dbReference type="VEuPathDB" id="VectorBase:MDOMA2_009676"/>
<sequence length="339" mass="39849">MDTPIYNVNLEQFEEPTRSVMKRMLEKLEPTQEDIKRVLTEDEQKELCRRVKCRVDAFRWNPVEDYNRYFKQRNRFAGKTPLEQRQLLAKAVNRYYHIKWKFNEEEIRKERRKEWIIQKKNNLLSLNLWAHERQKELEDQESEHAHSLDVPEPQSEEIIEVILPNPQREQSWQITESQGEEIEELMEEILPDIQPTQMPQESVDHHVPPPLVLLTQAEEEGETSTSETEESTAAGVQFVISESLDDEVVPEANTEQEIYMEKESVIINSEELRKRGIPNRNVVQMFHVNTDSLTLTSELPESQSITDINGIHSQDVINDYDDFDHGVPQTSTQSQDVNK</sequence>
<dbReference type="EnsemblMetazoa" id="MDOA005179-RA">
    <property type="protein sequence ID" value="MDOA005179-PA"/>
    <property type="gene ID" value="MDOA005179"/>
</dbReference>
<dbReference type="Proteomes" id="UP001652621">
    <property type="component" value="Unplaced"/>
</dbReference>
<dbReference type="GeneID" id="101893464"/>
<organism evidence="1">
    <name type="scientific">Musca domestica</name>
    <name type="common">House fly</name>
    <dbReference type="NCBI Taxonomy" id="7370"/>
    <lineage>
        <taxon>Eukaryota</taxon>
        <taxon>Metazoa</taxon>
        <taxon>Ecdysozoa</taxon>
        <taxon>Arthropoda</taxon>
        <taxon>Hexapoda</taxon>
        <taxon>Insecta</taxon>
        <taxon>Pterygota</taxon>
        <taxon>Neoptera</taxon>
        <taxon>Endopterygota</taxon>
        <taxon>Diptera</taxon>
        <taxon>Brachycera</taxon>
        <taxon>Muscomorpha</taxon>
        <taxon>Muscoidea</taxon>
        <taxon>Muscidae</taxon>
        <taxon>Musca</taxon>
    </lineage>
</organism>
<evidence type="ECO:0000313" key="2">
    <source>
        <dbReference type="Proteomes" id="UP001652621"/>
    </source>
</evidence>
<protein>
    <submittedName>
        <fullName evidence="3">Telomere-binding protein cav</fullName>
    </submittedName>
</protein>
<dbReference type="OrthoDB" id="7934455at2759"/>
<keyword evidence="2" id="KW-1185">Reference proteome</keyword>
<dbReference type="AlphaFoldDB" id="A0A1I8MIB2"/>
<accession>A0A1I8MIB2</accession>